<evidence type="ECO:0000256" key="1">
    <source>
        <dbReference type="SAM" id="SignalP"/>
    </source>
</evidence>
<reference evidence="4" key="1">
    <citation type="submission" date="2017-02" db="UniProtKB">
        <authorList>
            <consortium name="WormBaseParasite"/>
        </authorList>
    </citation>
    <scope>IDENTIFICATION</scope>
</reference>
<dbReference type="EMBL" id="UYSL01020310">
    <property type="protein sequence ID" value="VDL73986.1"/>
    <property type="molecule type" value="Genomic_DNA"/>
</dbReference>
<dbReference type="Proteomes" id="UP000271162">
    <property type="component" value="Unassembled WGS sequence"/>
</dbReference>
<sequence>MNPSLLVALFCSLILITWASPDPSDIYGGYDRLQRAKRFFPMGMGGMGGMGGYGSGFQMSRSMSMGGYNSGFGGMGGGMFGRR</sequence>
<dbReference type="AlphaFoldDB" id="A0A0N4Y3K1"/>
<proteinExistence type="predicted"/>
<keyword evidence="1" id="KW-0732">Signal</keyword>
<organism evidence="4">
    <name type="scientific">Nippostrongylus brasiliensis</name>
    <name type="common">Rat hookworm</name>
    <dbReference type="NCBI Taxonomy" id="27835"/>
    <lineage>
        <taxon>Eukaryota</taxon>
        <taxon>Metazoa</taxon>
        <taxon>Ecdysozoa</taxon>
        <taxon>Nematoda</taxon>
        <taxon>Chromadorea</taxon>
        <taxon>Rhabditida</taxon>
        <taxon>Rhabditina</taxon>
        <taxon>Rhabditomorpha</taxon>
        <taxon>Strongyloidea</taxon>
        <taxon>Heligmosomidae</taxon>
        <taxon>Nippostrongylus</taxon>
    </lineage>
</organism>
<keyword evidence="3" id="KW-1185">Reference proteome</keyword>
<evidence type="ECO:0000313" key="2">
    <source>
        <dbReference type="EMBL" id="VDL73986.1"/>
    </source>
</evidence>
<name>A0A0N4Y3K1_NIPBR</name>
<gene>
    <name evidence="2" type="ORF">NBR_LOCUS10397</name>
</gene>
<evidence type="ECO:0000313" key="3">
    <source>
        <dbReference type="Proteomes" id="UP000271162"/>
    </source>
</evidence>
<accession>A0A0N4Y3K1</accession>
<feature type="signal peptide" evidence="1">
    <location>
        <begin position="1"/>
        <end position="19"/>
    </location>
</feature>
<reference evidence="2 3" key="2">
    <citation type="submission" date="2018-11" db="EMBL/GenBank/DDBJ databases">
        <authorList>
            <consortium name="Pathogen Informatics"/>
        </authorList>
    </citation>
    <scope>NUCLEOTIDE SEQUENCE [LARGE SCALE GENOMIC DNA]</scope>
</reference>
<protein>
    <submittedName>
        <fullName evidence="2 4">Uncharacterized protein</fullName>
    </submittedName>
</protein>
<feature type="chain" id="PRO_5043125133" evidence="1">
    <location>
        <begin position="20"/>
        <end position="83"/>
    </location>
</feature>
<dbReference type="WBParaSite" id="NBR_0001039601-mRNA-1">
    <property type="protein sequence ID" value="NBR_0001039601-mRNA-1"/>
    <property type="gene ID" value="NBR_0001039601"/>
</dbReference>
<evidence type="ECO:0000313" key="4">
    <source>
        <dbReference type="WBParaSite" id="NBR_0001039601-mRNA-1"/>
    </source>
</evidence>